<reference evidence="1" key="1">
    <citation type="journal article" date="2023" name="bioRxiv">
        <title>Improved chromosome-level genome assembly for marigold (Tagetes erecta).</title>
        <authorList>
            <person name="Jiang F."/>
            <person name="Yuan L."/>
            <person name="Wang S."/>
            <person name="Wang H."/>
            <person name="Xu D."/>
            <person name="Wang A."/>
            <person name="Fan W."/>
        </authorList>
    </citation>
    <scope>NUCLEOTIDE SEQUENCE</scope>
    <source>
        <strain evidence="1">WSJ</strain>
        <tissue evidence="1">Leaf</tissue>
    </source>
</reference>
<dbReference type="Proteomes" id="UP001229421">
    <property type="component" value="Unassembled WGS sequence"/>
</dbReference>
<dbReference type="EMBL" id="JAUHHV010000001">
    <property type="protein sequence ID" value="KAK1439027.1"/>
    <property type="molecule type" value="Genomic_DNA"/>
</dbReference>
<accession>A0AAD8LCP3</accession>
<gene>
    <name evidence="1" type="ORF">QVD17_04842</name>
</gene>
<sequence>MLIKNMNKYVQWRSSTCNIGRLLNHHQPSHPKERILFYLYHYPLEALAISVPHTKRSLHKLVTMVKVPAYRKTIKTVEGLKLAADTKSPRTVNVLTRVLQRPTVHLSEMSTLLIHLVVKCKIFSSKFPFMLDSNLNFYPQNIFKTY</sequence>
<comment type="caution">
    <text evidence="1">The sequence shown here is derived from an EMBL/GenBank/DDBJ whole genome shotgun (WGS) entry which is preliminary data.</text>
</comment>
<proteinExistence type="predicted"/>
<evidence type="ECO:0000313" key="2">
    <source>
        <dbReference type="Proteomes" id="UP001229421"/>
    </source>
</evidence>
<organism evidence="1 2">
    <name type="scientific">Tagetes erecta</name>
    <name type="common">African marigold</name>
    <dbReference type="NCBI Taxonomy" id="13708"/>
    <lineage>
        <taxon>Eukaryota</taxon>
        <taxon>Viridiplantae</taxon>
        <taxon>Streptophyta</taxon>
        <taxon>Embryophyta</taxon>
        <taxon>Tracheophyta</taxon>
        <taxon>Spermatophyta</taxon>
        <taxon>Magnoliopsida</taxon>
        <taxon>eudicotyledons</taxon>
        <taxon>Gunneridae</taxon>
        <taxon>Pentapetalae</taxon>
        <taxon>asterids</taxon>
        <taxon>campanulids</taxon>
        <taxon>Asterales</taxon>
        <taxon>Asteraceae</taxon>
        <taxon>Asteroideae</taxon>
        <taxon>Heliantheae alliance</taxon>
        <taxon>Tageteae</taxon>
        <taxon>Tagetes</taxon>
    </lineage>
</organism>
<name>A0AAD8LCP3_TARER</name>
<dbReference type="AlphaFoldDB" id="A0AAD8LCP3"/>
<evidence type="ECO:0000313" key="1">
    <source>
        <dbReference type="EMBL" id="KAK1439027.1"/>
    </source>
</evidence>
<protein>
    <submittedName>
        <fullName evidence="1">Uncharacterized protein</fullName>
    </submittedName>
</protein>
<keyword evidence="2" id="KW-1185">Reference proteome</keyword>